<dbReference type="OrthoDB" id="9794148at2"/>
<reference evidence="9 10" key="1">
    <citation type="submission" date="2019-09" db="EMBL/GenBank/DDBJ databases">
        <title>Ecophysiology of the spiral-shaped methanotroph Methylospira mobilis as revealed by the complete genome sequence.</title>
        <authorList>
            <person name="Oshkin I.Y."/>
            <person name="Dedysh S.N."/>
            <person name="Miroshnikov K."/>
            <person name="Danilova O.V."/>
            <person name="Hakobyan A."/>
            <person name="Liesack W."/>
        </authorList>
    </citation>
    <scope>NUCLEOTIDE SEQUENCE [LARGE SCALE GENOMIC DNA]</scope>
    <source>
        <strain evidence="9 10">Shm1</strain>
    </source>
</reference>
<evidence type="ECO:0000313" key="9">
    <source>
        <dbReference type="EMBL" id="QFY42423.1"/>
    </source>
</evidence>
<dbReference type="PROSITE" id="PS00588">
    <property type="entry name" value="FLAGELLA_BB_ROD"/>
    <property type="match status" value="1"/>
</dbReference>
<evidence type="ECO:0000313" key="10">
    <source>
        <dbReference type="Proteomes" id="UP000325755"/>
    </source>
</evidence>
<dbReference type="FunCoup" id="A0A5Q0BEX8">
    <property type="interactions" value="119"/>
</dbReference>
<dbReference type="PANTHER" id="PTHR30435:SF2">
    <property type="entry name" value="FLAGELLAR BASAL-BODY ROD PROTEIN FLGC"/>
    <property type="match status" value="1"/>
</dbReference>
<comment type="subcellular location">
    <subcellularLocation>
        <location evidence="1 6">Bacterial flagellum basal body</location>
    </subcellularLocation>
</comment>
<evidence type="ECO:0000256" key="3">
    <source>
        <dbReference type="ARBA" id="ARBA00017941"/>
    </source>
</evidence>
<dbReference type="GO" id="GO:0071978">
    <property type="term" value="P:bacterial-type flagellum-dependent swarming motility"/>
    <property type="evidence" value="ECO:0007669"/>
    <property type="project" value="TreeGrafter"/>
</dbReference>
<keyword evidence="4 6" id="KW-0975">Bacterial flagellum</keyword>
<evidence type="ECO:0000256" key="5">
    <source>
        <dbReference type="ARBA" id="ARBA00025933"/>
    </source>
</evidence>
<dbReference type="NCBIfam" id="TIGR01395">
    <property type="entry name" value="FlgC"/>
    <property type="match status" value="1"/>
</dbReference>
<dbReference type="Proteomes" id="UP000325755">
    <property type="component" value="Chromosome"/>
</dbReference>
<evidence type="ECO:0000259" key="8">
    <source>
        <dbReference type="Pfam" id="PF06429"/>
    </source>
</evidence>
<dbReference type="PANTHER" id="PTHR30435">
    <property type="entry name" value="FLAGELLAR PROTEIN"/>
    <property type="match status" value="1"/>
</dbReference>
<dbReference type="InterPro" id="IPR006299">
    <property type="entry name" value="FlgC"/>
</dbReference>
<dbReference type="InterPro" id="IPR010930">
    <property type="entry name" value="Flg_bb/hook_C_dom"/>
</dbReference>
<dbReference type="InterPro" id="IPR019776">
    <property type="entry name" value="Flagellar_basal_body_rod_CS"/>
</dbReference>
<organism evidence="9 10">
    <name type="scientific">Candidatus Methylospira mobilis</name>
    <dbReference type="NCBI Taxonomy" id="1808979"/>
    <lineage>
        <taxon>Bacteria</taxon>
        <taxon>Pseudomonadati</taxon>
        <taxon>Pseudomonadota</taxon>
        <taxon>Gammaproteobacteria</taxon>
        <taxon>Methylococcales</taxon>
        <taxon>Methylococcaceae</taxon>
        <taxon>Candidatus Methylospira</taxon>
    </lineage>
</organism>
<sequence length="135" mass="14201">MSSLLKVFDITGSAMISQSKRLNTVASNLANAETVAPPGGTPYKAKHVVFTATPLGDDASTGVTVEKIVEDSTPPKMVYNPGDPSADANGFVSMANINVADEMVDMISASRSYQTNVEVMNAAKSLFLKTLTISQ</sequence>
<keyword evidence="10" id="KW-1185">Reference proteome</keyword>
<comment type="subunit">
    <text evidence="5 6">The basal body constitutes a major portion of the flagellar organelle and consists of four rings (L,P,S, and M) mounted on a central rod. The rod consists of about 26 subunits of FlgG in the distal portion, and FlgB, FlgC and FlgF are thought to build up the proximal portion of the rod with about 6 subunits each.</text>
</comment>
<dbReference type="InParanoid" id="A0A5Q0BEX8"/>
<dbReference type="GO" id="GO:0030694">
    <property type="term" value="C:bacterial-type flagellum basal body, rod"/>
    <property type="evidence" value="ECO:0007669"/>
    <property type="project" value="UniProtKB-UniRule"/>
</dbReference>
<feature type="domain" description="Flagellar basal-body/hook protein C-terminal" evidence="8">
    <location>
        <begin position="89"/>
        <end position="132"/>
    </location>
</feature>
<dbReference type="RefSeq" id="WP_153248418.1">
    <property type="nucleotide sequence ID" value="NZ_CP044205.1"/>
</dbReference>
<keyword evidence="9" id="KW-0966">Cell projection</keyword>
<evidence type="ECO:0000256" key="2">
    <source>
        <dbReference type="ARBA" id="ARBA00009677"/>
    </source>
</evidence>
<dbReference type="Pfam" id="PF00460">
    <property type="entry name" value="Flg_bb_rod"/>
    <property type="match status" value="1"/>
</dbReference>
<dbReference type="InterPro" id="IPR001444">
    <property type="entry name" value="Flag_bb_rod_N"/>
</dbReference>
<evidence type="ECO:0000256" key="4">
    <source>
        <dbReference type="ARBA" id="ARBA00023143"/>
    </source>
</evidence>
<evidence type="ECO:0000256" key="1">
    <source>
        <dbReference type="ARBA" id="ARBA00004117"/>
    </source>
</evidence>
<dbReference type="Pfam" id="PF06429">
    <property type="entry name" value="Flg_bbr_C"/>
    <property type="match status" value="1"/>
</dbReference>
<accession>A0A5Q0BEX8</accession>
<protein>
    <recommendedName>
        <fullName evidence="3 6">Flagellar basal-body rod protein FlgC</fullName>
    </recommendedName>
</protein>
<feature type="domain" description="Flagellar basal body rod protein N-terminal" evidence="7">
    <location>
        <begin position="11"/>
        <end position="35"/>
    </location>
</feature>
<dbReference type="KEGG" id="mmob:F6R98_07120"/>
<keyword evidence="9" id="KW-0282">Flagellum</keyword>
<keyword evidence="9" id="KW-0969">Cilium</keyword>
<evidence type="ECO:0000259" key="7">
    <source>
        <dbReference type="Pfam" id="PF00460"/>
    </source>
</evidence>
<gene>
    <name evidence="9" type="primary">flgC</name>
    <name evidence="9" type="ORF">F6R98_07120</name>
</gene>
<dbReference type="EMBL" id="CP044205">
    <property type="protein sequence ID" value="QFY42423.1"/>
    <property type="molecule type" value="Genomic_DNA"/>
</dbReference>
<name>A0A5Q0BEX8_9GAMM</name>
<evidence type="ECO:0000256" key="6">
    <source>
        <dbReference type="RuleBase" id="RU362062"/>
    </source>
</evidence>
<dbReference type="AlphaFoldDB" id="A0A5Q0BEX8"/>
<comment type="similarity">
    <text evidence="2">Belongs to the flagella basal body rod proteins family.</text>
</comment>
<proteinExistence type="inferred from homology"/>